<sequence length="92" mass="10036">MHLADASGAEKTKSDSHFYLPGFGTNEPNKNQDGIFIPSSEGGVKPPAFHNFKIHIAKMAYLWTDFSETASQFSRSCAKDGISPTGERDPCN</sequence>
<dbReference type="EMBL" id="BAYX01000001">
    <property type="protein sequence ID" value="GAJ90543.1"/>
    <property type="molecule type" value="Genomic_DNA"/>
</dbReference>
<evidence type="ECO:0000313" key="3">
    <source>
        <dbReference type="Proteomes" id="UP000026941"/>
    </source>
</evidence>
<gene>
    <name evidence="2" type="ORF">RRH01S_01_00060</name>
</gene>
<comment type="caution">
    <text evidence="2">The sequence shown here is derived from an EMBL/GenBank/DDBJ whole genome shotgun (WGS) entry which is preliminary data.</text>
</comment>
<protein>
    <submittedName>
        <fullName evidence="2">Uncharacterized protein</fullName>
    </submittedName>
</protein>
<name>A0AA87PUF9_RHIRH</name>
<accession>A0AA87PUF9</accession>
<organism evidence="2 3">
    <name type="scientific">Rhizobium rhizogenes NBRC 13257</name>
    <dbReference type="NCBI Taxonomy" id="1220581"/>
    <lineage>
        <taxon>Bacteria</taxon>
        <taxon>Pseudomonadati</taxon>
        <taxon>Pseudomonadota</taxon>
        <taxon>Alphaproteobacteria</taxon>
        <taxon>Hyphomicrobiales</taxon>
        <taxon>Rhizobiaceae</taxon>
        <taxon>Rhizobium/Agrobacterium group</taxon>
        <taxon>Rhizobium</taxon>
    </lineage>
</organism>
<proteinExistence type="predicted"/>
<evidence type="ECO:0000256" key="1">
    <source>
        <dbReference type="SAM" id="MobiDB-lite"/>
    </source>
</evidence>
<reference evidence="2 3" key="1">
    <citation type="submission" date="2014-05" db="EMBL/GenBank/DDBJ databases">
        <title>Whole genome shotgun sequence of Rhizobium rhizogenes NBRC 13257.</title>
        <authorList>
            <person name="Katano-Makiyama Y."/>
            <person name="Hosoyama A."/>
            <person name="Hashimoto M."/>
            <person name="Hosoyama Y."/>
            <person name="Noguchi M."/>
            <person name="Tsuchikane K."/>
            <person name="Kimura A."/>
            <person name="Ohji S."/>
            <person name="Ichikawa N."/>
            <person name="Yamazoe A."/>
            <person name="Fujita N."/>
        </authorList>
    </citation>
    <scope>NUCLEOTIDE SEQUENCE [LARGE SCALE GENOMIC DNA]</scope>
    <source>
        <strain evidence="2 3">NBRC 13257</strain>
    </source>
</reference>
<dbReference type="Proteomes" id="UP000026941">
    <property type="component" value="Unassembled WGS sequence"/>
</dbReference>
<feature type="region of interest" description="Disordered" evidence="1">
    <location>
        <begin position="1"/>
        <end position="39"/>
    </location>
</feature>
<evidence type="ECO:0000313" key="2">
    <source>
        <dbReference type="EMBL" id="GAJ90543.1"/>
    </source>
</evidence>
<dbReference type="AlphaFoldDB" id="A0AA87PUF9"/>